<keyword evidence="1" id="KW-0732">Signal</keyword>
<evidence type="ECO:0000313" key="3">
    <source>
        <dbReference type="Proteomes" id="UP000007013"/>
    </source>
</evidence>
<dbReference type="InterPro" id="IPR006311">
    <property type="entry name" value="TAT_signal"/>
</dbReference>
<accession>B1ZWI6</accession>
<dbReference type="AlphaFoldDB" id="B1ZWI6"/>
<protein>
    <recommendedName>
        <fullName evidence="4">L-2-amino-thiazoline-4-carboxylic acid hydrolase</fullName>
    </recommendedName>
</protein>
<feature type="signal peptide" evidence="1">
    <location>
        <begin position="1"/>
        <end position="28"/>
    </location>
</feature>
<dbReference type="PROSITE" id="PS51257">
    <property type="entry name" value="PROKAR_LIPOPROTEIN"/>
    <property type="match status" value="1"/>
</dbReference>
<dbReference type="OrthoDB" id="1495276at2"/>
<feature type="chain" id="PRO_5002774981" description="L-2-amino-thiazoline-4-carboxylic acid hydrolase" evidence="1">
    <location>
        <begin position="29"/>
        <end position="193"/>
    </location>
</feature>
<evidence type="ECO:0000256" key="1">
    <source>
        <dbReference type="SAM" id="SignalP"/>
    </source>
</evidence>
<sequence>MNTSLPRREFLRVAAGAALLGSSCRLLAQTPTPTAATAPESEEVARLKRQLEAQRAGSIRLLIELYDKHGAPLLDTIAAFTAAEWQARLEQRPFSGPRDLQAVKTGLWSTLPPSFKFETLEDTPQRLRFRVTECPVAAEMKQRQVPPALGYALNCASDSGVAAGVNPQIKFSRTKTLMQGDECCDHCYEFAAT</sequence>
<name>B1ZWI6_OPITP</name>
<dbReference type="STRING" id="452637.Oter_0018"/>
<dbReference type="HOGENOM" id="CLU_136139_0_0_0"/>
<evidence type="ECO:0000313" key="2">
    <source>
        <dbReference type="EMBL" id="ACB73310.1"/>
    </source>
</evidence>
<dbReference type="EMBL" id="CP001032">
    <property type="protein sequence ID" value="ACB73310.1"/>
    <property type="molecule type" value="Genomic_DNA"/>
</dbReference>
<dbReference type="PROSITE" id="PS51318">
    <property type="entry name" value="TAT"/>
    <property type="match status" value="1"/>
</dbReference>
<gene>
    <name evidence="2" type="ordered locus">Oter_0018</name>
</gene>
<dbReference type="Pfam" id="PF14196">
    <property type="entry name" value="ATC_hydrolase"/>
    <property type="match status" value="1"/>
</dbReference>
<dbReference type="InterPro" id="IPR026002">
    <property type="entry name" value="ATC_hydrolase-like"/>
</dbReference>
<proteinExistence type="predicted"/>
<dbReference type="eggNOG" id="COG0479">
    <property type="taxonomic scope" value="Bacteria"/>
</dbReference>
<dbReference type="Proteomes" id="UP000007013">
    <property type="component" value="Chromosome"/>
</dbReference>
<evidence type="ECO:0008006" key="4">
    <source>
        <dbReference type="Google" id="ProtNLM"/>
    </source>
</evidence>
<reference evidence="2 3" key="1">
    <citation type="journal article" date="2011" name="J. Bacteriol.">
        <title>Genome sequence of the verrucomicrobium Opitutus terrae PB90-1, an abundant inhabitant of rice paddy soil ecosystems.</title>
        <authorList>
            <person name="van Passel M.W."/>
            <person name="Kant R."/>
            <person name="Palva A."/>
            <person name="Copeland A."/>
            <person name="Lucas S."/>
            <person name="Lapidus A."/>
            <person name="Glavina del Rio T."/>
            <person name="Pitluck S."/>
            <person name="Goltsman E."/>
            <person name="Clum A."/>
            <person name="Sun H."/>
            <person name="Schmutz J."/>
            <person name="Larimer F.W."/>
            <person name="Land M.L."/>
            <person name="Hauser L."/>
            <person name="Kyrpides N."/>
            <person name="Mikhailova N."/>
            <person name="Richardson P.P."/>
            <person name="Janssen P.H."/>
            <person name="de Vos W.M."/>
            <person name="Smidt H."/>
        </authorList>
    </citation>
    <scope>NUCLEOTIDE SEQUENCE [LARGE SCALE GENOMIC DNA]</scope>
    <source>
        <strain evidence="3">DSM 11246 / JCM 15787 / PB90-1</strain>
    </source>
</reference>
<dbReference type="KEGG" id="ote:Oter_0018"/>
<dbReference type="RefSeq" id="WP_012372848.1">
    <property type="nucleotide sequence ID" value="NC_010571.1"/>
</dbReference>
<keyword evidence="3" id="KW-1185">Reference proteome</keyword>
<organism evidence="2 3">
    <name type="scientific">Opitutus terrae (strain DSM 11246 / JCM 15787 / PB90-1)</name>
    <dbReference type="NCBI Taxonomy" id="452637"/>
    <lineage>
        <taxon>Bacteria</taxon>
        <taxon>Pseudomonadati</taxon>
        <taxon>Verrucomicrobiota</taxon>
        <taxon>Opitutia</taxon>
        <taxon>Opitutales</taxon>
        <taxon>Opitutaceae</taxon>
        <taxon>Opitutus</taxon>
    </lineage>
</organism>